<feature type="compositionally biased region" description="Low complexity" evidence="1">
    <location>
        <begin position="47"/>
        <end position="72"/>
    </location>
</feature>
<feature type="transmembrane region" description="Helical" evidence="2">
    <location>
        <begin position="12"/>
        <end position="35"/>
    </location>
</feature>
<evidence type="ECO:0000313" key="4">
    <source>
        <dbReference type="Proteomes" id="UP000735302"/>
    </source>
</evidence>
<name>A0AAV4DBP8_9GAST</name>
<keyword evidence="4" id="KW-1185">Reference proteome</keyword>
<protein>
    <submittedName>
        <fullName evidence="3">Uncharacterized protein</fullName>
    </submittedName>
</protein>
<evidence type="ECO:0000256" key="1">
    <source>
        <dbReference type="SAM" id="MobiDB-lite"/>
    </source>
</evidence>
<gene>
    <name evidence="3" type="ORF">PoB_006813900</name>
</gene>
<keyword evidence="2" id="KW-0472">Membrane</keyword>
<evidence type="ECO:0000313" key="3">
    <source>
        <dbReference type="EMBL" id="GFO41634.1"/>
    </source>
</evidence>
<feature type="region of interest" description="Disordered" evidence="1">
    <location>
        <begin position="45"/>
        <end position="73"/>
    </location>
</feature>
<proteinExistence type="predicted"/>
<dbReference type="EMBL" id="BLXT01007705">
    <property type="protein sequence ID" value="GFO41634.1"/>
    <property type="molecule type" value="Genomic_DNA"/>
</dbReference>
<sequence length="194" mass="20932">MDHHAYAPLTSARVTIASILLTTMLVQSLPLLPYGHYTMRDLSRRFSPSSSSSSSSASSSSPSDSSGPSAASLKDEMADLDGLSPQDAYLLALSLSLEKGDSGSAKALHNRASAPFNSNIYEKRPSKRFDFGQSARTRDRRVSADLIRADSIATVRSTPPAPWYEYLHTGFNHLILADNSATYSHYLASASSDL</sequence>
<keyword evidence="2" id="KW-0812">Transmembrane</keyword>
<comment type="caution">
    <text evidence="3">The sequence shown here is derived from an EMBL/GenBank/DDBJ whole genome shotgun (WGS) entry which is preliminary data.</text>
</comment>
<dbReference type="Proteomes" id="UP000735302">
    <property type="component" value="Unassembled WGS sequence"/>
</dbReference>
<keyword evidence="2" id="KW-1133">Transmembrane helix</keyword>
<evidence type="ECO:0000256" key="2">
    <source>
        <dbReference type="SAM" id="Phobius"/>
    </source>
</evidence>
<dbReference type="AlphaFoldDB" id="A0AAV4DBP8"/>
<organism evidence="3 4">
    <name type="scientific">Plakobranchus ocellatus</name>
    <dbReference type="NCBI Taxonomy" id="259542"/>
    <lineage>
        <taxon>Eukaryota</taxon>
        <taxon>Metazoa</taxon>
        <taxon>Spiralia</taxon>
        <taxon>Lophotrochozoa</taxon>
        <taxon>Mollusca</taxon>
        <taxon>Gastropoda</taxon>
        <taxon>Heterobranchia</taxon>
        <taxon>Euthyneura</taxon>
        <taxon>Panpulmonata</taxon>
        <taxon>Sacoglossa</taxon>
        <taxon>Placobranchoidea</taxon>
        <taxon>Plakobranchidae</taxon>
        <taxon>Plakobranchus</taxon>
    </lineage>
</organism>
<accession>A0AAV4DBP8</accession>
<reference evidence="3 4" key="1">
    <citation type="journal article" date="2021" name="Elife">
        <title>Chloroplast acquisition without the gene transfer in kleptoplastic sea slugs, Plakobranchus ocellatus.</title>
        <authorList>
            <person name="Maeda T."/>
            <person name="Takahashi S."/>
            <person name="Yoshida T."/>
            <person name="Shimamura S."/>
            <person name="Takaki Y."/>
            <person name="Nagai Y."/>
            <person name="Toyoda A."/>
            <person name="Suzuki Y."/>
            <person name="Arimoto A."/>
            <person name="Ishii H."/>
            <person name="Satoh N."/>
            <person name="Nishiyama T."/>
            <person name="Hasebe M."/>
            <person name="Maruyama T."/>
            <person name="Minagawa J."/>
            <person name="Obokata J."/>
            <person name="Shigenobu S."/>
        </authorList>
    </citation>
    <scope>NUCLEOTIDE SEQUENCE [LARGE SCALE GENOMIC DNA]</scope>
</reference>